<dbReference type="Gene3D" id="3.40.1000.30">
    <property type="match status" value="1"/>
</dbReference>
<dbReference type="STRING" id="574566.I0YM11"/>
<dbReference type="AlphaFoldDB" id="I0YM11"/>
<evidence type="ECO:0000259" key="1">
    <source>
        <dbReference type="PROSITE" id="PS50181"/>
    </source>
</evidence>
<feature type="domain" description="F-box" evidence="1">
    <location>
        <begin position="635"/>
        <end position="681"/>
    </location>
</feature>
<keyword evidence="3" id="KW-1185">Reference proteome</keyword>
<dbReference type="InterPro" id="IPR019138">
    <property type="entry name" value="De-etiolated_protein_1_Det1"/>
</dbReference>
<protein>
    <recommendedName>
        <fullName evidence="1">F-box domain-containing protein</fullName>
    </recommendedName>
</protein>
<dbReference type="EMBL" id="AGSI01000019">
    <property type="protein sequence ID" value="EIE19430.1"/>
    <property type="molecule type" value="Genomic_DNA"/>
</dbReference>
<dbReference type="OrthoDB" id="18339at2759"/>
<dbReference type="Pfam" id="PF09737">
    <property type="entry name" value="Det1"/>
    <property type="match status" value="1"/>
</dbReference>
<dbReference type="Gene3D" id="1.20.1280.50">
    <property type="match status" value="1"/>
</dbReference>
<dbReference type="eggNOG" id="KOG2558">
    <property type="taxonomic scope" value="Eukaryota"/>
</dbReference>
<dbReference type="RefSeq" id="XP_005643974.1">
    <property type="nucleotide sequence ID" value="XM_005643917.1"/>
</dbReference>
<dbReference type="KEGG" id="csl:COCSUDRAFT_48944"/>
<evidence type="ECO:0000313" key="3">
    <source>
        <dbReference type="Proteomes" id="UP000007264"/>
    </source>
</evidence>
<dbReference type="PROSITE" id="PS50181">
    <property type="entry name" value="FBOX"/>
    <property type="match status" value="1"/>
</dbReference>
<sequence length="792" mass="87845">MLAKQPLNLLHRLRNRQLYSFATGTSVSSVRRYYESLGPQAVATDTETFKDHFCKFVGQGEFLVCFDALLHDLVVYRCLGYGVSLPGDSESQAPSRELRFDSFFQVHYRRLVAHGAESLIKDFCLVAHGEQYLILASSTVPLSSTDAAYPRDSVVQNVPVYASTTFHLVRLEDGTVCDRYSISNDCIHLSNNSGVYLHDDLLAILTIHGQAVHLLQVLPGGRMVKVQQFGRHCWDDDELNLSEQAHAEQLWRSSQARSAAAPEQEVHSAAAAPEGSALVEGITQRILAFLFLERYRDGRAPSDALRRFFYSFEAYATLVIWKVQFLDRSRLLLSMGLRNATQVRSNSAYFLVVYDRDSGQVVGFYDNKNEALLGLYLKHTPYFHAACMSQPWARFLTPCPASLHLPDPQSPQPWSQSQVVRRILANVPATAQALCTSPFLDANLFSYDDKLISATLKMRGYTEQPLKFVSRAHPAASRFKSSSIPIRLDDDCTLEQLQSQIVQELLKANNLGDFTLSLNKKEESNDAAPPPTIGSELQYVLRTLPGDEPSAMRAPCTVKYVTFGGSLVVWGSTASGRMSHISIAAVDYIHSQPGKSGSEPRLSARDLSGLYMRLKDGFIHPILIALCAEEGRQPPPSLQLLPTELKLLCLRHLQARDLAALACASRDLRHVASSEVLWEPLLVAEFGAPSPADGLLPGTGAFMHAFGARWTERERRRRQRRRMAHEPRLPYPGTGPHLVVPHSYFPAGAVGGDFDRLPHPFLGFSGTRGSGPFGGAGFGLAAPRRPRWKNLS</sequence>
<dbReference type="Pfam" id="PF00646">
    <property type="entry name" value="F-box"/>
    <property type="match status" value="1"/>
</dbReference>
<dbReference type="GeneID" id="17037398"/>
<comment type="caution">
    <text evidence="2">The sequence shown here is derived from an EMBL/GenBank/DDBJ whole genome shotgun (WGS) entry which is preliminary data.</text>
</comment>
<dbReference type="GO" id="GO:1990756">
    <property type="term" value="F:ubiquitin-like ligase-substrate adaptor activity"/>
    <property type="evidence" value="ECO:0007669"/>
    <property type="project" value="TreeGrafter"/>
</dbReference>
<evidence type="ECO:0000313" key="2">
    <source>
        <dbReference type="EMBL" id="EIE19430.1"/>
    </source>
</evidence>
<name>I0YM11_COCSC</name>
<dbReference type="InterPro" id="IPR036047">
    <property type="entry name" value="F-box-like_dom_sf"/>
</dbReference>
<dbReference type="InterPro" id="IPR001810">
    <property type="entry name" value="F-box_dom"/>
</dbReference>
<dbReference type="PANTHER" id="PTHR13374">
    <property type="entry name" value="DET1 HOMOLOG DE-ETIOLATED-1 HOMOLOG"/>
    <property type="match status" value="1"/>
</dbReference>
<accession>I0YM11</accession>
<proteinExistence type="predicted"/>
<gene>
    <name evidence="2" type="ORF">COCSUDRAFT_48944</name>
</gene>
<organism evidence="2 3">
    <name type="scientific">Coccomyxa subellipsoidea (strain C-169)</name>
    <name type="common">Green microalga</name>
    <dbReference type="NCBI Taxonomy" id="574566"/>
    <lineage>
        <taxon>Eukaryota</taxon>
        <taxon>Viridiplantae</taxon>
        <taxon>Chlorophyta</taxon>
        <taxon>core chlorophytes</taxon>
        <taxon>Trebouxiophyceae</taxon>
        <taxon>Trebouxiophyceae incertae sedis</taxon>
        <taxon>Coccomyxaceae</taxon>
        <taxon>Coccomyxa</taxon>
        <taxon>Coccomyxa subellipsoidea</taxon>
    </lineage>
</organism>
<reference evidence="2 3" key="1">
    <citation type="journal article" date="2012" name="Genome Biol.">
        <title>The genome of the polar eukaryotic microalga coccomyxa subellipsoidea reveals traits of cold adaptation.</title>
        <authorList>
            <person name="Blanc G."/>
            <person name="Agarkova I."/>
            <person name="Grimwood J."/>
            <person name="Kuo A."/>
            <person name="Brueggeman A."/>
            <person name="Dunigan D."/>
            <person name="Gurnon J."/>
            <person name="Ladunga I."/>
            <person name="Lindquist E."/>
            <person name="Lucas S."/>
            <person name="Pangilinan J."/>
            <person name="Proschold T."/>
            <person name="Salamov A."/>
            <person name="Schmutz J."/>
            <person name="Weeks D."/>
            <person name="Yamada T."/>
            <person name="Claverie J.M."/>
            <person name="Grigoriev I."/>
            <person name="Van Etten J."/>
            <person name="Lomsadze A."/>
            <person name="Borodovsky M."/>
        </authorList>
    </citation>
    <scope>NUCLEOTIDE SEQUENCE [LARGE SCALE GENOMIC DNA]</scope>
    <source>
        <strain evidence="2 3">C-169</strain>
    </source>
</reference>
<dbReference type="SUPFAM" id="SSF81383">
    <property type="entry name" value="F-box domain"/>
    <property type="match status" value="1"/>
</dbReference>
<dbReference type="PANTHER" id="PTHR13374:SF3">
    <property type="entry name" value="DET1 HOMOLOG"/>
    <property type="match status" value="1"/>
</dbReference>
<dbReference type="GO" id="GO:0031625">
    <property type="term" value="F:ubiquitin protein ligase binding"/>
    <property type="evidence" value="ECO:0007669"/>
    <property type="project" value="TreeGrafter"/>
</dbReference>
<dbReference type="GO" id="GO:0005634">
    <property type="term" value="C:nucleus"/>
    <property type="evidence" value="ECO:0007669"/>
    <property type="project" value="TreeGrafter"/>
</dbReference>
<dbReference type="GO" id="GO:0016567">
    <property type="term" value="P:protein ubiquitination"/>
    <property type="evidence" value="ECO:0007669"/>
    <property type="project" value="TreeGrafter"/>
</dbReference>
<dbReference type="Proteomes" id="UP000007264">
    <property type="component" value="Unassembled WGS sequence"/>
</dbReference>
<dbReference type="GO" id="GO:0032436">
    <property type="term" value="P:positive regulation of proteasomal ubiquitin-dependent protein catabolic process"/>
    <property type="evidence" value="ECO:0007669"/>
    <property type="project" value="TreeGrafter"/>
</dbReference>
<dbReference type="GO" id="GO:0031461">
    <property type="term" value="C:cullin-RING ubiquitin ligase complex"/>
    <property type="evidence" value="ECO:0007669"/>
    <property type="project" value="TreeGrafter"/>
</dbReference>